<evidence type="ECO:0000256" key="5">
    <source>
        <dbReference type="ARBA" id="ARBA00023242"/>
    </source>
</evidence>
<proteinExistence type="predicted"/>
<evidence type="ECO:0000313" key="8">
    <source>
        <dbReference type="EMBL" id="KAK4793551.1"/>
    </source>
</evidence>
<comment type="caution">
    <text evidence="8">The sequence shown here is derived from an EMBL/GenBank/DDBJ whole genome shotgun (WGS) entry which is preliminary data.</text>
</comment>
<keyword evidence="5" id="KW-0539">Nucleus</keyword>
<dbReference type="InterPro" id="IPR011598">
    <property type="entry name" value="bHLH_dom"/>
</dbReference>
<evidence type="ECO:0000256" key="3">
    <source>
        <dbReference type="ARBA" id="ARBA00023125"/>
    </source>
</evidence>
<dbReference type="SUPFAM" id="SSF47459">
    <property type="entry name" value="HLH, helix-loop-helix DNA-binding domain"/>
    <property type="match status" value="1"/>
</dbReference>
<dbReference type="Gene3D" id="4.10.280.10">
    <property type="entry name" value="Helix-loop-helix DNA-binding domain"/>
    <property type="match status" value="1"/>
</dbReference>
<name>A0AAN7MBC9_TRANT</name>
<accession>A0AAN7MBC9</accession>
<dbReference type="GO" id="GO:0003677">
    <property type="term" value="F:DNA binding"/>
    <property type="evidence" value="ECO:0007669"/>
    <property type="project" value="UniProtKB-KW"/>
</dbReference>
<evidence type="ECO:0000313" key="9">
    <source>
        <dbReference type="Proteomes" id="UP001346149"/>
    </source>
</evidence>
<keyword evidence="3" id="KW-0238">DNA-binding</keyword>
<reference evidence="8 9" key="1">
    <citation type="journal article" date="2023" name="Hortic Res">
        <title>Pangenome of water caltrop reveals structural variations and asymmetric subgenome divergence after allopolyploidization.</title>
        <authorList>
            <person name="Zhang X."/>
            <person name="Chen Y."/>
            <person name="Wang L."/>
            <person name="Yuan Y."/>
            <person name="Fang M."/>
            <person name="Shi L."/>
            <person name="Lu R."/>
            <person name="Comes H.P."/>
            <person name="Ma Y."/>
            <person name="Chen Y."/>
            <person name="Huang G."/>
            <person name="Zhou Y."/>
            <person name="Zheng Z."/>
            <person name="Qiu Y."/>
        </authorList>
    </citation>
    <scope>NUCLEOTIDE SEQUENCE [LARGE SCALE GENOMIC DNA]</scope>
    <source>
        <strain evidence="8">F231</strain>
    </source>
</reference>
<dbReference type="SMART" id="SM00353">
    <property type="entry name" value="HLH"/>
    <property type="match status" value="1"/>
</dbReference>
<dbReference type="FunFam" id="4.10.280.10:FF:000002">
    <property type="entry name" value="Basic helix-loop-helix transcription factor"/>
    <property type="match status" value="1"/>
</dbReference>
<feature type="region of interest" description="Disordered" evidence="6">
    <location>
        <begin position="72"/>
        <end position="135"/>
    </location>
</feature>
<evidence type="ECO:0000256" key="6">
    <source>
        <dbReference type="SAM" id="MobiDB-lite"/>
    </source>
</evidence>
<dbReference type="EMBL" id="JAXQNO010000008">
    <property type="protein sequence ID" value="KAK4793551.1"/>
    <property type="molecule type" value="Genomic_DNA"/>
</dbReference>
<dbReference type="PANTHER" id="PTHR12565">
    <property type="entry name" value="STEROL REGULATORY ELEMENT-BINDING PROTEIN"/>
    <property type="match status" value="1"/>
</dbReference>
<keyword evidence="9" id="KW-1185">Reference proteome</keyword>
<keyword evidence="4" id="KW-0804">Transcription</keyword>
<dbReference type="PANTHER" id="PTHR12565:SF467">
    <property type="entry name" value="TRANSCRIPTION FACTOR BHLH63"/>
    <property type="match status" value="1"/>
</dbReference>
<dbReference type="CDD" id="cd18919">
    <property type="entry name" value="bHLH_AtBPE_like"/>
    <property type="match status" value="1"/>
</dbReference>
<dbReference type="InterPro" id="IPR024097">
    <property type="entry name" value="bHLH_ZIP_TF"/>
</dbReference>
<dbReference type="GO" id="GO:0005634">
    <property type="term" value="C:nucleus"/>
    <property type="evidence" value="ECO:0007669"/>
    <property type="project" value="UniProtKB-SubCell"/>
</dbReference>
<gene>
    <name evidence="8" type="ORF">SAY86_023986</name>
</gene>
<evidence type="ECO:0000256" key="1">
    <source>
        <dbReference type="ARBA" id="ARBA00004123"/>
    </source>
</evidence>
<dbReference type="Proteomes" id="UP001346149">
    <property type="component" value="Unassembled WGS sequence"/>
</dbReference>
<keyword evidence="2" id="KW-0805">Transcription regulation</keyword>
<dbReference type="InterPro" id="IPR036638">
    <property type="entry name" value="HLH_DNA-bd_sf"/>
</dbReference>
<evidence type="ECO:0000259" key="7">
    <source>
        <dbReference type="PROSITE" id="PS50888"/>
    </source>
</evidence>
<feature type="compositionally biased region" description="Polar residues" evidence="6">
    <location>
        <begin position="110"/>
        <end position="121"/>
    </location>
</feature>
<evidence type="ECO:0000256" key="4">
    <source>
        <dbReference type="ARBA" id="ARBA00023163"/>
    </source>
</evidence>
<organism evidence="8 9">
    <name type="scientific">Trapa natans</name>
    <name type="common">Water chestnut</name>
    <dbReference type="NCBI Taxonomy" id="22666"/>
    <lineage>
        <taxon>Eukaryota</taxon>
        <taxon>Viridiplantae</taxon>
        <taxon>Streptophyta</taxon>
        <taxon>Embryophyta</taxon>
        <taxon>Tracheophyta</taxon>
        <taxon>Spermatophyta</taxon>
        <taxon>Magnoliopsida</taxon>
        <taxon>eudicotyledons</taxon>
        <taxon>Gunneridae</taxon>
        <taxon>Pentapetalae</taxon>
        <taxon>rosids</taxon>
        <taxon>malvids</taxon>
        <taxon>Myrtales</taxon>
        <taxon>Lythraceae</taxon>
        <taxon>Trapa</taxon>
    </lineage>
</organism>
<evidence type="ECO:0000256" key="2">
    <source>
        <dbReference type="ARBA" id="ARBA00023015"/>
    </source>
</evidence>
<dbReference type="GO" id="GO:0046983">
    <property type="term" value="F:protein dimerization activity"/>
    <property type="evidence" value="ECO:0007669"/>
    <property type="project" value="InterPro"/>
</dbReference>
<sequence>MMPGHLAGGMTVLERQQAHVRWQGHSSNFHRLESHNELVKPDPGLGNGWPDLCRLEIPSPCLVNTTKVIGRQNSLKKRKHDSIHSTKVDDGSKDNKKVAGFPIEDEESKVTQQSNNTSKGNCSKRETSACSSKENSKVYEAPKTDYIHVRARRGQATDSHSLAERARREKISERMKYLQDLVPGCNKIIGKAGMLDEIINYVQSLQRQVEFLSMKLATVNPMIDFNIDSLFTKETFAPCGMSIPAIDMLPEMTSQLTYSHSNPMHQAVSCLGLELGINSSTGNQSSMLSAPSPIPETFFDPSIFNPIIPSAIWETDLQNLYAADSFQHGRAASLASQQFSGNYRISKAADSFQQDYQSSSFLI</sequence>
<dbReference type="AlphaFoldDB" id="A0AAN7MBC9"/>
<dbReference type="Pfam" id="PF00010">
    <property type="entry name" value="HLH"/>
    <property type="match status" value="1"/>
</dbReference>
<feature type="compositionally biased region" description="Basic and acidic residues" evidence="6">
    <location>
        <begin position="82"/>
        <end position="97"/>
    </location>
</feature>
<dbReference type="PROSITE" id="PS50888">
    <property type="entry name" value="BHLH"/>
    <property type="match status" value="1"/>
</dbReference>
<comment type="subcellular location">
    <subcellularLocation>
        <location evidence="1">Nucleus</location>
    </subcellularLocation>
</comment>
<protein>
    <recommendedName>
        <fullName evidence="7">BHLH domain-containing protein</fullName>
    </recommendedName>
</protein>
<dbReference type="GO" id="GO:0003700">
    <property type="term" value="F:DNA-binding transcription factor activity"/>
    <property type="evidence" value="ECO:0007669"/>
    <property type="project" value="TreeGrafter"/>
</dbReference>
<feature type="domain" description="BHLH" evidence="7">
    <location>
        <begin position="155"/>
        <end position="205"/>
    </location>
</feature>